<proteinExistence type="predicted"/>
<dbReference type="GO" id="GO:0008270">
    <property type="term" value="F:zinc ion binding"/>
    <property type="evidence" value="ECO:0007669"/>
    <property type="project" value="UniProtKB-KW"/>
</dbReference>
<dbReference type="InterPro" id="IPR001878">
    <property type="entry name" value="Znf_CCHC"/>
</dbReference>
<dbReference type="Pfam" id="PF00098">
    <property type="entry name" value="zf-CCHC"/>
    <property type="match status" value="1"/>
</dbReference>
<dbReference type="Gene3D" id="2.40.70.10">
    <property type="entry name" value="Acid Proteases"/>
    <property type="match status" value="1"/>
</dbReference>
<dbReference type="GO" id="GO:0006508">
    <property type="term" value="P:proteolysis"/>
    <property type="evidence" value="ECO:0007669"/>
    <property type="project" value="InterPro"/>
</dbReference>
<dbReference type="InterPro" id="IPR001969">
    <property type="entry name" value="Aspartic_peptidase_AS"/>
</dbReference>
<accession>A0AAV8V907</accession>
<evidence type="ECO:0000313" key="4">
    <source>
        <dbReference type="Proteomes" id="UP001159042"/>
    </source>
</evidence>
<dbReference type="PROSITE" id="PS50158">
    <property type="entry name" value="ZF_CCHC"/>
    <property type="match status" value="1"/>
</dbReference>
<dbReference type="GO" id="GO:0003676">
    <property type="term" value="F:nucleic acid binding"/>
    <property type="evidence" value="ECO:0007669"/>
    <property type="project" value="InterPro"/>
</dbReference>
<evidence type="ECO:0000259" key="2">
    <source>
        <dbReference type="PROSITE" id="PS50158"/>
    </source>
</evidence>
<dbReference type="InterPro" id="IPR021109">
    <property type="entry name" value="Peptidase_aspartic_dom_sf"/>
</dbReference>
<keyword evidence="1" id="KW-0479">Metal-binding</keyword>
<evidence type="ECO:0000313" key="3">
    <source>
        <dbReference type="EMBL" id="KAJ8910406.1"/>
    </source>
</evidence>
<feature type="domain" description="CCHC-type" evidence="2">
    <location>
        <begin position="388"/>
        <end position="403"/>
    </location>
</feature>
<dbReference type="SMART" id="SM00343">
    <property type="entry name" value="ZnF_C2HC"/>
    <property type="match status" value="1"/>
</dbReference>
<dbReference type="GO" id="GO:0004190">
    <property type="term" value="F:aspartic-type endopeptidase activity"/>
    <property type="evidence" value="ECO:0007669"/>
    <property type="project" value="InterPro"/>
</dbReference>
<keyword evidence="1" id="KW-0863">Zinc-finger</keyword>
<dbReference type="Proteomes" id="UP001159042">
    <property type="component" value="Unassembled WGS sequence"/>
</dbReference>
<dbReference type="EMBL" id="JANEYG010000305">
    <property type="protein sequence ID" value="KAJ8910406.1"/>
    <property type="molecule type" value="Genomic_DNA"/>
</dbReference>
<dbReference type="PROSITE" id="PS00141">
    <property type="entry name" value="ASP_PROTEASE"/>
    <property type="match status" value="1"/>
</dbReference>
<dbReference type="SUPFAM" id="SSF50630">
    <property type="entry name" value="Acid proteases"/>
    <property type="match status" value="1"/>
</dbReference>
<keyword evidence="4" id="KW-1185">Reference proteome</keyword>
<dbReference type="Pfam" id="PF13650">
    <property type="entry name" value="Asp_protease_2"/>
    <property type="match status" value="1"/>
</dbReference>
<protein>
    <recommendedName>
        <fullName evidence="2">CCHC-type domain-containing protein</fullName>
    </recommendedName>
</protein>
<dbReference type="Gene3D" id="4.10.60.10">
    <property type="entry name" value="Zinc finger, CCHC-type"/>
    <property type="match status" value="1"/>
</dbReference>
<evidence type="ECO:0000256" key="1">
    <source>
        <dbReference type="PROSITE-ProRule" id="PRU00047"/>
    </source>
</evidence>
<dbReference type="InterPro" id="IPR036875">
    <property type="entry name" value="Znf_CCHC_sf"/>
</dbReference>
<reference evidence="3 4" key="1">
    <citation type="journal article" date="2023" name="Insect Mol. Biol.">
        <title>Genome sequencing provides insights into the evolution of gene families encoding plant cell wall-degrading enzymes in longhorned beetles.</title>
        <authorList>
            <person name="Shin N.R."/>
            <person name="Okamura Y."/>
            <person name="Kirsch R."/>
            <person name="Pauchet Y."/>
        </authorList>
    </citation>
    <scope>NUCLEOTIDE SEQUENCE [LARGE SCALE GENOMIC DNA]</scope>
    <source>
        <strain evidence="3">EAD_L_NR</strain>
    </source>
</reference>
<dbReference type="AlphaFoldDB" id="A0AAV8V907"/>
<organism evidence="3 4">
    <name type="scientific">Exocentrus adspersus</name>
    <dbReference type="NCBI Taxonomy" id="1586481"/>
    <lineage>
        <taxon>Eukaryota</taxon>
        <taxon>Metazoa</taxon>
        <taxon>Ecdysozoa</taxon>
        <taxon>Arthropoda</taxon>
        <taxon>Hexapoda</taxon>
        <taxon>Insecta</taxon>
        <taxon>Pterygota</taxon>
        <taxon>Neoptera</taxon>
        <taxon>Endopterygota</taxon>
        <taxon>Coleoptera</taxon>
        <taxon>Polyphaga</taxon>
        <taxon>Cucujiformia</taxon>
        <taxon>Chrysomeloidea</taxon>
        <taxon>Cerambycidae</taxon>
        <taxon>Lamiinae</taxon>
        <taxon>Acanthocinini</taxon>
        <taxon>Exocentrus</taxon>
    </lineage>
</organism>
<gene>
    <name evidence="3" type="ORF">NQ315_011370</name>
</gene>
<sequence>MQVNRLNKEELTYELRVRGIAPGTVEEMRRRLAMARRLEMAGDSVKYPDYPYTPEEDVEAVTKSLKELQPLIDQFSESASSNNFHTYQSKLSHLLHRLEHLNEEQATERPALLANTLTLLDELHRKAEEFTKAQNVPPQLSFLEQTDFAANIHPARHSSSSSPPRATEIKPILPNKWDLKFAGDKKGLSLSAFLERVEELRVARHVSKQTLLESGIDLFSGRAYQFYLAYRGQVESWDEFVGLLREEYLSADYSEKLFEEIRNRTQGPEESIGIYLAVMAGYFNRLSCALSEETKLKILLRNIAPFYQNQLALVDVASIAQLRELGRRLEARKEAVENYAVPKKRTFALEPDLAYVEAGGEPATDVDCLASTSARAKPDAAGPRQILCYRCNKPGHRARDCSERGGKFCYRCKKDGFTTSPIDKYQVILDYVLDHAVDDERLYLRIDILGKTVMGLLDSGASRTLIGGRGLSLVEEIGLHVSYSQTSSCTVANGSRIACTGVVELPITLRGQFRLIKALVVPELAHILILGVDFWRAMGLVPDLRHNEWQFSSEPITVNSVQHVSGQTHLTSLERARLQAVVDKNVQLMGEQLGCTDRAEHVIVTNSPPIKQRHYRVNPIVQKQIDPDLSEAEDRDKAAPPSRSEAFRTMFSDVQKRLEVAAKKTCDRYNLRRRHVEYLPNQLVWKRNYVLSDASKYFSSKLAPKFVGPFQIKKRLSPWTYELMDVEGNSKGSWHTKDLKSCPYGADD</sequence>
<keyword evidence="1" id="KW-0862">Zinc</keyword>
<dbReference type="SUPFAM" id="SSF57756">
    <property type="entry name" value="Retrovirus zinc finger-like domains"/>
    <property type="match status" value="1"/>
</dbReference>
<comment type="caution">
    <text evidence="3">The sequence shown here is derived from an EMBL/GenBank/DDBJ whole genome shotgun (WGS) entry which is preliminary data.</text>
</comment>
<dbReference type="CDD" id="cd00303">
    <property type="entry name" value="retropepsin_like"/>
    <property type="match status" value="1"/>
</dbReference>
<name>A0AAV8V907_9CUCU</name>